<keyword evidence="1" id="KW-0472">Membrane</keyword>
<sequence>MQNKVPARLQIYSLDQKNLIGMSVLFLLAAYFTLNYISHTFYSGELLDKSSPGNWLYWLNSVLMAAVVYFNKRIFNWSWSDLGLAKPANWWQPVLVALGCFASVLLYSAIIAPWVKETWGDLNISHLYVLKQNLPELISALVSVWITAAFLEELVFRAFFINSLEILFGPGKWSAFIAVAISALIFGGIHAYQGISGIITTTIIGIIFGIAYIINGHRIWPLVLVHGLVDTISLISIYNMSV</sequence>
<feature type="transmembrane region" description="Helical" evidence="1">
    <location>
        <begin position="20"/>
        <end position="42"/>
    </location>
</feature>
<dbReference type="RefSeq" id="WP_240097265.1">
    <property type="nucleotide sequence ID" value="NZ_JAJSON010000016.1"/>
</dbReference>
<protein>
    <submittedName>
        <fullName evidence="3">CPBP family intramembrane metalloprotease</fullName>
    </submittedName>
</protein>
<dbReference type="GO" id="GO:0080120">
    <property type="term" value="P:CAAX-box protein maturation"/>
    <property type="evidence" value="ECO:0007669"/>
    <property type="project" value="UniProtKB-ARBA"/>
</dbReference>
<keyword evidence="1" id="KW-1133">Transmembrane helix</keyword>
<keyword evidence="3" id="KW-0378">Hydrolase</keyword>
<evidence type="ECO:0000313" key="3">
    <source>
        <dbReference type="EMBL" id="MCG9971219.1"/>
    </source>
</evidence>
<keyword evidence="3" id="KW-0482">Metalloprotease</keyword>
<evidence type="ECO:0000256" key="1">
    <source>
        <dbReference type="SAM" id="Phobius"/>
    </source>
</evidence>
<dbReference type="InterPro" id="IPR052710">
    <property type="entry name" value="CAAX_protease"/>
</dbReference>
<feature type="transmembrane region" description="Helical" evidence="1">
    <location>
        <begin position="90"/>
        <end position="115"/>
    </location>
</feature>
<evidence type="ECO:0000259" key="2">
    <source>
        <dbReference type="Pfam" id="PF02517"/>
    </source>
</evidence>
<proteinExistence type="predicted"/>
<dbReference type="GO" id="GO:0008237">
    <property type="term" value="F:metallopeptidase activity"/>
    <property type="evidence" value="ECO:0007669"/>
    <property type="project" value="UniProtKB-KW"/>
</dbReference>
<evidence type="ECO:0000313" key="4">
    <source>
        <dbReference type="Proteomes" id="UP001139344"/>
    </source>
</evidence>
<keyword evidence="4" id="KW-1185">Reference proteome</keyword>
<feature type="transmembrane region" description="Helical" evidence="1">
    <location>
        <begin position="137"/>
        <end position="161"/>
    </location>
</feature>
<dbReference type="EMBL" id="JAJSON010000016">
    <property type="protein sequence ID" value="MCG9971219.1"/>
    <property type="molecule type" value="Genomic_DNA"/>
</dbReference>
<dbReference type="PANTHER" id="PTHR36435">
    <property type="entry name" value="SLR1288 PROTEIN"/>
    <property type="match status" value="1"/>
</dbReference>
<feature type="transmembrane region" description="Helical" evidence="1">
    <location>
        <begin position="222"/>
        <end position="241"/>
    </location>
</feature>
<accession>A0A9X2A587</accession>
<reference evidence="3" key="1">
    <citation type="submission" date="2021-12" db="EMBL/GenBank/DDBJ databases">
        <title>Description of Gramella crocea sp. nov., a new bacterium isolated from activated sludge.</title>
        <authorList>
            <person name="Zhang X."/>
        </authorList>
    </citation>
    <scope>NUCLEOTIDE SEQUENCE</scope>
    <source>
        <strain evidence="3">YB25</strain>
    </source>
</reference>
<dbReference type="InterPro" id="IPR003675">
    <property type="entry name" value="Rce1/LyrA-like_dom"/>
</dbReference>
<feature type="transmembrane region" description="Helical" evidence="1">
    <location>
        <begin position="54"/>
        <end position="70"/>
    </location>
</feature>
<dbReference type="Proteomes" id="UP001139344">
    <property type="component" value="Unassembled WGS sequence"/>
</dbReference>
<keyword evidence="3" id="KW-0645">Protease</keyword>
<organism evidence="3 4">
    <name type="scientific">Christiangramia crocea</name>
    <dbReference type="NCBI Taxonomy" id="2904124"/>
    <lineage>
        <taxon>Bacteria</taxon>
        <taxon>Pseudomonadati</taxon>
        <taxon>Bacteroidota</taxon>
        <taxon>Flavobacteriia</taxon>
        <taxon>Flavobacteriales</taxon>
        <taxon>Flavobacteriaceae</taxon>
        <taxon>Christiangramia</taxon>
    </lineage>
</organism>
<comment type="caution">
    <text evidence="3">The sequence shown here is derived from an EMBL/GenBank/DDBJ whole genome shotgun (WGS) entry which is preliminary data.</text>
</comment>
<feature type="domain" description="CAAX prenyl protease 2/Lysostaphin resistance protein A-like" evidence="2">
    <location>
        <begin position="137"/>
        <end position="231"/>
    </location>
</feature>
<name>A0A9X2A587_9FLAO</name>
<dbReference type="AlphaFoldDB" id="A0A9X2A587"/>
<feature type="transmembrane region" description="Helical" evidence="1">
    <location>
        <begin position="198"/>
        <end position="215"/>
    </location>
</feature>
<dbReference type="PANTHER" id="PTHR36435:SF1">
    <property type="entry name" value="CAAX AMINO TERMINAL PROTEASE FAMILY PROTEIN"/>
    <property type="match status" value="1"/>
</dbReference>
<dbReference type="Pfam" id="PF02517">
    <property type="entry name" value="Rce1-like"/>
    <property type="match status" value="1"/>
</dbReference>
<feature type="transmembrane region" description="Helical" evidence="1">
    <location>
        <begin position="173"/>
        <end position="192"/>
    </location>
</feature>
<keyword evidence="1" id="KW-0812">Transmembrane</keyword>
<gene>
    <name evidence="3" type="ORF">LU635_06175</name>
</gene>
<dbReference type="GO" id="GO:0004175">
    <property type="term" value="F:endopeptidase activity"/>
    <property type="evidence" value="ECO:0007669"/>
    <property type="project" value="UniProtKB-ARBA"/>
</dbReference>